<dbReference type="EMBL" id="CP001684">
    <property type="protein sequence ID" value="ACV23563.1"/>
    <property type="molecule type" value="Genomic_DNA"/>
</dbReference>
<dbReference type="SUPFAM" id="SSF55729">
    <property type="entry name" value="Acyl-CoA N-acyltransferases (Nat)"/>
    <property type="match status" value="1"/>
</dbReference>
<dbReference type="eggNOG" id="COG4552">
    <property type="taxonomic scope" value="Bacteria"/>
</dbReference>
<dbReference type="AlphaFoldDB" id="C7N2Q5"/>
<dbReference type="InterPro" id="IPR016181">
    <property type="entry name" value="Acyl_CoA_acyltransferase"/>
</dbReference>
<dbReference type="Gene3D" id="3.30.1050.10">
    <property type="entry name" value="SCP2 sterol-binding domain"/>
    <property type="match status" value="1"/>
</dbReference>
<dbReference type="InterPro" id="IPR051554">
    <property type="entry name" value="Acetyltransferase_Eis"/>
</dbReference>
<reference evidence="2 3" key="1">
    <citation type="journal article" date="2009" name="Stand. Genomic Sci.">
        <title>Complete genome sequence of Slackia heliotrinireducens type strain (RHS 1).</title>
        <authorList>
            <person name="Pukall R."/>
            <person name="Lapidus A."/>
            <person name="Nolan M."/>
            <person name="Copeland A."/>
            <person name="Glavina Del Rio T."/>
            <person name="Lucas S."/>
            <person name="Chen F."/>
            <person name="Tice H."/>
            <person name="Cheng J.F."/>
            <person name="Chertkov O."/>
            <person name="Bruce D."/>
            <person name="Goodwin L."/>
            <person name="Kuske C."/>
            <person name="Brettin T."/>
            <person name="Detter J.C."/>
            <person name="Han C."/>
            <person name="Pitluck S."/>
            <person name="Pati A."/>
            <person name="Mavrommatis K."/>
            <person name="Ivanova N."/>
            <person name="Ovchinnikova G."/>
            <person name="Chen A."/>
            <person name="Palaniappan K."/>
            <person name="Schneider S."/>
            <person name="Rohde M."/>
            <person name="Chain P."/>
            <person name="D'haeseleer P."/>
            <person name="Goker M."/>
            <person name="Bristow J."/>
            <person name="Eisen J.A."/>
            <person name="Markowitz V."/>
            <person name="Kyrpides N.C."/>
            <person name="Klenk H.P."/>
            <person name="Hugenholtz P."/>
        </authorList>
    </citation>
    <scope>NUCLEOTIDE SEQUENCE [LARGE SCALE GENOMIC DNA]</scope>
    <source>
        <strain evidence="3">ATCC 29202 / DSM 20476 / NCTC 11029 / RHS 1</strain>
    </source>
</reference>
<dbReference type="InterPro" id="IPR041380">
    <property type="entry name" value="Acetyltransf_17"/>
</dbReference>
<proteinExistence type="predicted"/>
<organism evidence="2 3">
    <name type="scientific">Slackia heliotrinireducens (strain ATCC 29202 / DSM 20476 / NCTC 11029 / RHS 1)</name>
    <name type="common">Peptococcus heliotrinreducens</name>
    <dbReference type="NCBI Taxonomy" id="471855"/>
    <lineage>
        <taxon>Bacteria</taxon>
        <taxon>Bacillati</taxon>
        <taxon>Actinomycetota</taxon>
        <taxon>Coriobacteriia</taxon>
        <taxon>Eggerthellales</taxon>
        <taxon>Eggerthellaceae</taxon>
        <taxon>Slackia</taxon>
    </lineage>
</organism>
<name>C7N2Q5_SLAHD</name>
<evidence type="ECO:0000313" key="3">
    <source>
        <dbReference type="Proteomes" id="UP000002026"/>
    </source>
</evidence>
<dbReference type="SUPFAM" id="SSF55718">
    <property type="entry name" value="SCP-like"/>
    <property type="match status" value="1"/>
</dbReference>
<evidence type="ECO:0000259" key="1">
    <source>
        <dbReference type="PROSITE" id="PS51186"/>
    </source>
</evidence>
<dbReference type="GO" id="GO:0030649">
    <property type="term" value="P:aminoglycoside antibiotic catabolic process"/>
    <property type="evidence" value="ECO:0007669"/>
    <property type="project" value="TreeGrafter"/>
</dbReference>
<dbReference type="InterPro" id="IPR025559">
    <property type="entry name" value="Eis_dom"/>
</dbReference>
<keyword evidence="2" id="KW-0808">Transferase</keyword>
<evidence type="ECO:0000313" key="2">
    <source>
        <dbReference type="EMBL" id="ACV23563.1"/>
    </source>
</evidence>
<dbReference type="PANTHER" id="PTHR37817:SF1">
    <property type="entry name" value="N-ACETYLTRANSFERASE EIS"/>
    <property type="match status" value="1"/>
</dbReference>
<dbReference type="KEGG" id="shi:Shel_25560"/>
<dbReference type="Gene3D" id="3.40.630.30">
    <property type="match status" value="2"/>
</dbReference>
<dbReference type="PANTHER" id="PTHR37817">
    <property type="entry name" value="N-ACETYLTRANSFERASE EIS"/>
    <property type="match status" value="1"/>
</dbReference>
<dbReference type="RefSeq" id="WP_012799661.1">
    <property type="nucleotide sequence ID" value="NC_013165.1"/>
</dbReference>
<dbReference type="Pfam" id="PF13527">
    <property type="entry name" value="Acetyltransf_9"/>
    <property type="match status" value="1"/>
</dbReference>
<dbReference type="CDD" id="cd04301">
    <property type="entry name" value="NAT_SF"/>
    <property type="match status" value="1"/>
</dbReference>
<dbReference type="HOGENOM" id="CLU_050659_1_0_11"/>
<dbReference type="PROSITE" id="PS51186">
    <property type="entry name" value="GNAT"/>
    <property type="match status" value="1"/>
</dbReference>
<keyword evidence="3" id="KW-1185">Reference proteome</keyword>
<dbReference type="InterPro" id="IPR036527">
    <property type="entry name" value="SCP2_sterol-bd_dom_sf"/>
</dbReference>
<sequence length="403" mass="45183">MTILVRKLETEAERLQAEHLIATAFLHDQDESEAKQNAEHPMGDVWGAFDESARMTSAATTIQHRMTFDGGIVDCTELHMIGTLPEARGGGAARTMMNAMLREYRSAGHMFALLIPFSFAFYRKFGFESASEMLVQKAGIDQFSGFQQELTAKRVERQEDADAARKVYEAFALRYNLANLKSPRDWELRGNGEVGERSWDHRDKTHYSYLFLDEDGTAQAYFTFVYVVGPETPWTGTLAVTELAFATPDALHSVFGFIYGMRAKATGVSMELPVDLDLSVFLPECGNVERSLDGHVMARVLDVERVLRAMRHPEGAGAYRIRVEDAVLEENTGTYAVRFADGKATDVFKTDEAADLEVTVETFCQLAVGRIDLNAAPYRPNAKLNSNADLLKRVFVRKPMYLR</sequence>
<protein>
    <submittedName>
        <fullName evidence="2">Predicted acetyltransferase</fullName>
    </submittedName>
</protein>
<dbReference type="GO" id="GO:0034069">
    <property type="term" value="F:aminoglycoside N-acetyltransferase activity"/>
    <property type="evidence" value="ECO:0007669"/>
    <property type="project" value="TreeGrafter"/>
</dbReference>
<dbReference type="Pfam" id="PF13530">
    <property type="entry name" value="SCP2_2"/>
    <property type="match status" value="1"/>
</dbReference>
<feature type="domain" description="N-acetyltransferase" evidence="1">
    <location>
        <begin position="3"/>
        <end position="153"/>
    </location>
</feature>
<dbReference type="InterPro" id="IPR000182">
    <property type="entry name" value="GNAT_dom"/>
</dbReference>
<dbReference type="Pfam" id="PF17668">
    <property type="entry name" value="Acetyltransf_17"/>
    <property type="match status" value="1"/>
</dbReference>
<dbReference type="Proteomes" id="UP000002026">
    <property type="component" value="Chromosome"/>
</dbReference>
<gene>
    <name evidence="2" type="ordered locus">Shel_25560</name>
</gene>
<accession>C7N2Q5</accession>